<organism evidence="1 2">
    <name type="scientific">Jutongia hominis</name>
    <dbReference type="NCBI Taxonomy" id="2763664"/>
    <lineage>
        <taxon>Bacteria</taxon>
        <taxon>Bacillati</taxon>
        <taxon>Bacillota</taxon>
        <taxon>Clostridia</taxon>
        <taxon>Lachnospirales</taxon>
        <taxon>Lachnospiraceae</taxon>
        <taxon>Jutongia</taxon>
    </lineage>
</organism>
<evidence type="ECO:0000313" key="1">
    <source>
        <dbReference type="EMBL" id="MBC8556422.1"/>
    </source>
</evidence>
<evidence type="ECO:0000313" key="2">
    <source>
        <dbReference type="Proteomes" id="UP000637513"/>
    </source>
</evidence>
<dbReference type="PANTHER" id="PTHR10000">
    <property type="entry name" value="PHOSPHOSERINE PHOSPHATASE"/>
    <property type="match status" value="1"/>
</dbReference>
<dbReference type="InterPro" id="IPR036412">
    <property type="entry name" value="HAD-like_sf"/>
</dbReference>
<keyword evidence="2" id="KW-1185">Reference proteome</keyword>
<reference evidence="1 2" key="1">
    <citation type="submission" date="2020-08" db="EMBL/GenBank/DDBJ databases">
        <title>Genome public.</title>
        <authorList>
            <person name="Liu C."/>
            <person name="Sun Q."/>
        </authorList>
    </citation>
    <scope>NUCLEOTIDE SEQUENCE [LARGE SCALE GENOMIC DNA]</scope>
    <source>
        <strain evidence="1 2">BX3</strain>
    </source>
</reference>
<dbReference type="Pfam" id="PF08282">
    <property type="entry name" value="Hydrolase_3"/>
    <property type="match status" value="1"/>
</dbReference>
<dbReference type="GO" id="GO:0016787">
    <property type="term" value="F:hydrolase activity"/>
    <property type="evidence" value="ECO:0007669"/>
    <property type="project" value="UniProtKB-KW"/>
</dbReference>
<dbReference type="Gene3D" id="3.30.1240.10">
    <property type="match status" value="1"/>
</dbReference>
<keyword evidence="1" id="KW-0378">Hydrolase</keyword>
<protein>
    <submittedName>
        <fullName evidence="1">Cof-type HAD-IIB family hydrolase</fullName>
    </submittedName>
</protein>
<dbReference type="InterPro" id="IPR023214">
    <property type="entry name" value="HAD_sf"/>
</dbReference>
<accession>A0ABR7MRJ4</accession>
<comment type="caution">
    <text evidence="1">The sequence shown here is derived from an EMBL/GenBank/DDBJ whole genome shotgun (WGS) entry which is preliminary data.</text>
</comment>
<dbReference type="InterPro" id="IPR006379">
    <property type="entry name" value="HAD-SF_hydro_IIB"/>
</dbReference>
<dbReference type="SFLD" id="SFLDS00003">
    <property type="entry name" value="Haloacid_Dehalogenase"/>
    <property type="match status" value="1"/>
</dbReference>
<dbReference type="Gene3D" id="3.40.50.1000">
    <property type="entry name" value="HAD superfamily/HAD-like"/>
    <property type="match status" value="1"/>
</dbReference>
<dbReference type="SUPFAM" id="SSF56784">
    <property type="entry name" value="HAD-like"/>
    <property type="match status" value="1"/>
</dbReference>
<dbReference type="EMBL" id="JACRSW010000007">
    <property type="protein sequence ID" value="MBC8556422.1"/>
    <property type="molecule type" value="Genomic_DNA"/>
</dbReference>
<dbReference type="InterPro" id="IPR000150">
    <property type="entry name" value="Cof"/>
</dbReference>
<dbReference type="NCBIfam" id="TIGR00099">
    <property type="entry name" value="Cof-subfamily"/>
    <property type="match status" value="1"/>
</dbReference>
<dbReference type="RefSeq" id="WP_249302590.1">
    <property type="nucleotide sequence ID" value="NZ_JACRSW010000007.1"/>
</dbReference>
<sequence length="252" mass="28327">MFFPKLIVTDLDGTALKNDKTISDRTIQAFSRCEQMGIPVAIATARYIYGARPYAEALHARYQILTDGTLIYEHEKCIYSNCMDLHTTRALVRLLCEHKLTTHIAIPTEHGLYRYPKDPSVTHDYILFSPEEPFPYPANKMVVEIPTEGIAKEIAEKCGCAQLRYRGEDRYTFFDHSASKLSAIRFLTQKLHITLEDVLVFGDDLNDMEMITHCGCGVAMKNALPQVQAAANATTLSNEEDGVAVYLNTLLS</sequence>
<dbReference type="NCBIfam" id="TIGR01484">
    <property type="entry name" value="HAD-SF-IIB"/>
    <property type="match status" value="1"/>
</dbReference>
<dbReference type="PANTHER" id="PTHR10000:SF8">
    <property type="entry name" value="HAD SUPERFAMILY HYDROLASE-LIKE, TYPE 3"/>
    <property type="match status" value="1"/>
</dbReference>
<name>A0ABR7MRJ4_9FIRM</name>
<dbReference type="Proteomes" id="UP000637513">
    <property type="component" value="Unassembled WGS sequence"/>
</dbReference>
<gene>
    <name evidence="1" type="ORF">H8700_01670</name>
</gene>
<proteinExistence type="predicted"/>
<dbReference type="SFLD" id="SFLDG01140">
    <property type="entry name" value="C2.B:_Phosphomannomutase_and_P"/>
    <property type="match status" value="1"/>
</dbReference>